<name>A0A840MSK7_9PROT</name>
<dbReference type="AlphaFoldDB" id="A0A840MSK7"/>
<dbReference type="Gene3D" id="3.10.620.30">
    <property type="match status" value="1"/>
</dbReference>
<dbReference type="InterPro" id="IPR002931">
    <property type="entry name" value="Transglutaminase-like"/>
</dbReference>
<dbReference type="Proteomes" id="UP000575898">
    <property type="component" value="Unassembled WGS sequence"/>
</dbReference>
<dbReference type="PANTHER" id="PTHR33490">
    <property type="entry name" value="BLR5614 PROTEIN-RELATED"/>
    <property type="match status" value="1"/>
</dbReference>
<dbReference type="InterPro" id="IPR013589">
    <property type="entry name" value="Bac_transglu_N"/>
</dbReference>
<dbReference type="SMART" id="SM00460">
    <property type="entry name" value="TGc"/>
    <property type="match status" value="1"/>
</dbReference>
<dbReference type="InterPro" id="IPR038765">
    <property type="entry name" value="Papain-like_cys_pep_sf"/>
</dbReference>
<accession>A0A840MSK7</accession>
<dbReference type="SUPFAM" id="SSF54001">
    <property type="entry name" value="Cysteine proteinases"/>
    <property type="match status" value="1"/>
</dbReference>
<keyword evidence="2" id="KW-0378">Hydrolase</keyword>
<keyword evidence="3" id="KW-1185">Reference proteome</keyword>
<dbReference type="EMBL" id="JACHHY010000015">
    <property type="protein sequence ID" value="MBB5019263.1"/>
    <property type="molecule type" value="Genomic_DNA"/>
</dbReference>
<protein>
    <submittedName>
        <fullName evidence="2">Transglutaminase-like putative cysteine protease</fullName>
    </submittedName>
</protein>
<dbReference type="GO" id="GO:0008233">
    <property type="term" value="F:peptidase activity"/>
    <property type="evidence" value="ECO:0007669"/>
    <property type="project" value="UniProtKB-KW"/>
</dbReference>
<organism evidence="2 3">
    <name type="scientific">Chitinivorax tropicus</name>
    <dbReference type="NCBI Taxonomy" id="714531"/>
    <lineage>
        <taxon>Bacteria</taxon>
        <taxon>Pseudomonadati</taxon>
        <taxon>Pseudomonadota</taxon>
        <taxon>Betaproteobacteria</taxon>
        <taxon>Chitinivorax</taxon>
    </lineage>
</organism>
<reference evidence="2 3" key="1">
    <citation type="submission" date="2020-08" db="EMBL/GenBank/DDBJ databases">
        <title>Genomic Encyclopedia of Type Strains, Phase IV (KMG-IV): sequencing the most valuable type-strain genomes for metagenomic binning, comparative biology and taxonomic classification.</title>
        <authorList>
            <person name="Goeker M."/>
        </authorList>
    </citation>
    <scope>NUCLEOTIDE SEQUENCE [LARGE SCALE GENOMIC DNA]</scope>
    <source>
        <strain evidence="2 3">DSM 27165</strain>
    </source>
</reference>
<gene>
    <name evidence="2" type="ORF">HNQ59_002561</name>
</gene>
<evidence type="ECO:0000313" key="2">
    <source>
        <dbReference type="EMBL" id="MBB5019263.1"/>
    </source>
</evidence>
<feature type="domain" description="Transglutaminase-like" evidence="1">
    <location>
        <begin position="153"/>
        <end position="217"/>
    </location>
</feature>
<keyword evidence="2" id="KW-0645">Protease</keyword>
<proteinExistence type="predicted"/>
<evidence type="ECO:0000313" key="3">
    <source>
        <dbReference type="Proteomes" id="UP000575898"/>
    </source>
</evidence>
<dbReference type="Pfam" id="PF08379">
    <property type="entry name" value="Bact_transglu_N"/>
    <property type="match status" value="1"/>
</dbReference>
<evidence type="ECO:0000259" key="1">
    <source>
        <dbReference type="SMART" id="SM00460"/>
    </source>
</evidence>
<dbReference type="GO" id="GO:0006508">
    <property type="term" value="P:proteolysis"/>
    <property type="evidence" value="ECO:0007669"/>
    <property type="project" value="UniProtKB-KW"/>
</dbReference>
<sequence length="264" mass="29793">MRLAITHEAVFRHDATVRHSTQHLRLTPHSSLLGQVVDWELELPVPAYKSIDPYGNVLHVMTLDYPHKEIRVIAHGIVETTVEHESLADKLPPPFFLHQTELTKPDQAIRQFAEPHRLAVMTPHQLMMLMAALRERLVWTDTNQEHLASAAQTFSAGVGSSSHLTQVFLACARYLGVPARYVSGYIYSPGLPNQQVSLHAWAETWCDGRWHTFDVANQVSNLPHHLKLAIGLDFLDACPIHDVSVPEPDAELDTDDWGWMDEIS</sequence>
<dbReference type="Pfam" id="PF01841">
    <property type="entry name" value="Transglut_core"/>
    <property type="match status" value="1"/>
</dbReference>
<dbReference type="RefSeq" id="WP_184039807.1">
    <property type="nucleotide sequence ID" value="NZ_JACHHY010000015.1"/>
</dbReference>
<comment type="caution">
    <text evidence="2">The sequence shown here is derived from an EMBL/GenBank/DDBJ whole genome shotgun (WGS) entry which is preliminary data.</text>
</comment>
<dbReference type="PANTHER" id="PTHR33490:SF6">
    <property type="entry name" value="SLL1049 PROTEIN"/>
    <property type="match status" value="1"/>
</dbReference>